<evidence type="ECO:0008006" key="3">
    <source>
        <dbReference type="Google" id="ProtNLM"/>
    </source>
</evidence>
<sequence>MIAITVSTNYHDLLRVTVPANLKFFKRWIFITDINDIKTIEFLAQYNVIVLYWDFKNNGRVFDKGGAIAHAQNFAYKHYPDDWYLLLDSDICLSEEFSTVDGLMTSLDQNAIYGALNRHDYQKYSDYKARQNYFDYPWGNQLQGYFQLYKKKEFYVPSSDASKCDIQFLENFPARFTIDGFICSHLGRQGNWQGRVAGADFIFDETD</sequence>
<keyword evidence="2" id="KW-1185">Reference proteome</keyword>
<evidence type="ECO:0000313" key="1">
    <source>
        <dbReference type="EMBL" id="SDI03452.1"/>
    </source>
</evidence>
<proteinExistence type="predicted"/>
<dbReference type="STRING" id="83767.SAMN05660652_02736"/>
<dbReference type="InterPro" id="IPR029044">
    <property type="entry name" value="Nucleotide-diphossugar_trans"/>
</dbReference>
<gene>
    <name evidence="1" type="ORF">SAMN05660652_02736</name>
</gene>
<evidence type="ECO:0000313" key="2">
    <source>
        <dbReference type="Proteomes" id="UP000198607"/>
    </source>
</evidence>
<dbReference type="EMBL" id="FNCY01000012">
    <property type="protein sequence ID" value="SDI03452.1"/>
    <property type="molecule type" value="Genomic_DNA"/>
</dbReference>
<protein>
    <recommendedName>
        <fullName evidence="3">Glycosyl transferase family 2</fullName>
    </recommendedName>
</protein>
<dbReference type="AlphaFoldDB" id="A0A1G8H9X7"/>
<accession>A0A1G8H9X7</accession>
<name>A0A1G8H9X7_9RHOO</name>
<dbReference type="Proteomes" id="UP000198607">
    <property type="component" value="Unassembled WGS sequence"/>
</dbReference>
<dbReference type="SUPFAM" id="SSF53448">
    <property type="entry name" value="Nucleotide-diphospho-sugar transferases"/>
    <property type="match status" value="1"/>
</dbReference>
<organism evidence="1 2">
    <name type="scientific">Propionivibrio dicarboxylicus</name>
    <dbReference type="NCBI Taxonomy" id="83767"/>
    <lineage>
        <taxon>Bacteria</taxon>
        <taxon>Pseudomonadati</taxon>
        <taxon>Pseudomonadota</taxon>
        <taxon>Betaproteobacteria</taxon>
        <taxon>Rhodocyclales</taxon>
        <taxon>Rhodocyclaceae</taxon>
        <taxon>Propionivibrio</taxon>
    </lineage>
</organism>
<reference evidence="1 2" key="1">
    <citation type="submission" date="2016-10" db="EMBL/GenBank/DDBJ databases">
        <authorList>
            <person name="de Groot N.N."/>
        </authorList>
    </citation>
    <scope>NUCLEOTIDE SEQUENCE [LARGE SCALE GENOMIC DNA]</scope>
    <source>
        <strain evidence="1 2">DSM 5885</strain>
    </source>
</reference>